<feature type="region of interest" description="Disordered" evidence="9">
    <location>
        <begin position="1"/>
        <end position="25"/>
    </location>
</feature>
<dbReference type="GO" id="GO:0030246">
    <property type="term" value="F:carbohydrate binding"/>
    <property type="evidence" value="ECO:0007669"/>
    <property type="project" value="InterPro"/>
</dbReference>
<dbReference type="Proteomes" id="UP001231518">
    <property type="component" value="Chromosome 1"/>
</dbReference>
<keyword evidence="11" id="KW-1185">Reference proteome</keyword>
<evidence type="ECO:0000256" key="7">
    <source>
        <dbReference type="ARBA" id="ARBA00032729"/>
    </source>
</evidence>
<reference evidence="10" key="1">
    <citation type="submission" date="2023-03" db="EMBL/GenBank/DDBJ databases">
        <title>Chromosome-level genomes of two armyworms, Mythimna separata and Mythimna loreyi, provide insights into the biosynthesis and reception of sex pheromones.</title>
        <authorList>
            <person name="Zhao H."/>
        </authorList>
    </citation>
    <scope>NUCLEOTIDE SEQUENCE</scope>
    <source>
        <strain evidence="10">BeijingLab</strain>
        <tissue evidence="10">Pupa</tissue>
    </source>
</reference>
<comment type="similarity">
    <text evidence="3">Belongs to the aldose epimerase family.</text>
</comment>
<proteinExistence type="inferred from homology"/>
<dbReference type="CDD" id="cd09019">
    <property type="entry name" value="galactose_mutarotase_like"/>
    <property type="match status" value="1"/>
</dbReference>
<dbReference type="Pfam" id="PF01263">
    <property type="entry name" value="Aldose_epim"/>
    <property type="match status" value="1"/>
</dbReference>
<evidence type="ECO:0000256" key="3">
    <source>
        <dbReference type="ARBA" id="ARBA00006206"/>
    </source>
</evidence>
<name>A0AAD7Z3V6_MYTSE</name>
<evidence type="ECO:0000256" key="2">
    <source>
        <dbReference type="ARBA" id="ARBA00004947"/>
    </source>
</evidence>
<evidence type="ECO:0000256" key="1">
    <source>
        <dbReference type="ARBA" id="ARBA00001712"/>
    </source>
</evidence>
<gene>
    <name evidence="10" type="ORF">PYW07_000580</name>
</gene>
<evidence type="ECO:0000256" key="6">
    <source>
        <dbReference type="ARBA" id="ARBA00023277"/>
    </source>
</evidence>
<dbReference type="InterPro" id="IPR008183">
    <property type="entry name" value="Aldose_1/G6P_1-epimerase"/>
</dbReference>
<evidence type="ECO:0000256" key="5">
    <source>
        <dbReference type="ARBA" id="ARBA00023235"/>
    </source>
</evidence>
<keyword evidence="5" id="KW-0413">Isomerase</keyword>
<dbReference type="GO" id="GO:0004034">
    <property type="term" value="F:aldose 1-epimerase activity"/>
    <property type="evidence" value="ECO:0007669"/>
    <property type="project" value="UniProtKB-EC"/>
</dbReference>
<feature type="region of interest" description="Disordered" evidence="9">
    <location>
        <begin position="382"/>
        <end position="430"/>
    </location>
</feature>
<dbReference type="GO" id="GO:0033499">
    <property type="term" value="P:galactose catabolic process via UDP-galactose, Leloir pathway"/>
    <property type="evidence" value="ECO:0007669"/>
    <property type="project" value="TreeGrafter"/>
</dbReference>
<dbReference type="InterPro" id="IPR011013">
    <property type="entry name" value="Gal_mutarotase_sf_dom"/>
</dbReference>
<feature type="compositionally biased region" description="Basic and acidic residues" evidence="9">
    <location>
        <begin position="389"/>
        <end position="401"/>
    </location>
</feature>
<dbReference type="EMBL" id="JARGEI010000001">
    <property type="protein sequence ID" value="KAJ8737309.1"/>
    <property type="molecule type" value="Genomic_DNA"/>
</dbReference>
<comment type="pathway">
    <text evidence="2">Carbohydrate metabolism; galactose metabolism.</text>
</comment>
<evidence type="ECO:0000256" key="9">
    <source>
        <dbReference type="SAM" id="MobiDB-lite"/>
    </source>
</evidence>
<dbReference type="InterPro" id="IPR014718">
    <property type="entry name" value="GH-type_carb-bd"/>
</dbReference>
<keyword evidence="6" id="KW-0119">Carbohydrate metabolism</keyword>
<dbReference type="Gene3D" id="2.70.98.10">
    <property type="match status" value="1"/>
</dbReference>
<evidence type="ECO:0000313" key="10">
    <source>
        <dbReference type="EMBL" id="KAJ8737309.1"/>
    </source>
</evidence>
<dbReference type="PANTHER" id="PTHR10091:SF0">
    <property type="entry name" value="GALACTOSE MUTAROTASE"/>
    <property type="match status" value="1"/>
</dbReference>
<dbReference type="AlphaFoldDB" id="A0AAD7Z3V6"/>
<comment type="function">
    <text evidence="8">Mutarotase that catalyzes the interconversion of beta-D-galactose and alpha-D-galactose during galactose metabolism. Beta-D-galactose is metabolized in the liver into glucose 1-phosphate, the primary metabolic fuel, by the action of four enzymes that constitute the Leloir pathway: GALM, GALK1 (galactokinase), GALT (galactose-1-phosphate uridylyltransferase) and GALE (UDP-galactose-4'-epimerase). Involved in the maintenance of the equilibrium between the beta- and alpha-anomers of galactose, therefore ensuring a sufficient supply of the alpha-anomer for GALK1. Also active on D-glucose although shows a preference for galactose over glucose.</text>
</comment>
<comment type="caution">
    <text evidence="10">The sequence shown here is derived from an EMBL/GenBank/DDBJ whole genome shotgun (WGS) entry which is preliminary data.</text>
</comment>
<comment type="catalytic activity">
    <reaction evidence="1">
        <text>alpha-D-galactose = beta-D-galactose</text>
        <dbReference type="Rhea" id="RHEA:28675"/>
        <dbReference type="ChEBI" id="CHEBI:27667"/>
        <dbReference type="ChEBI" id="CHEBI:28061"/>
        <dbReference type="EC" id="5.1.3.3"/>
    </reaction>
    <physiologicalReaction direction="right-to-left" evidence="1">
        <dbReference type="Rhea" id="RHEA:28677"/>
    </physiologicalReaction>
</comment>
<feature type="region of interest" description="Disordered" evidence="9">
    <location>
        <begin position="48"/>
        <end position="83"/>
    </location>
</feature>
<dbReference type="InterPro" id="IPR047215">
    <property type="entry name" value="Galactose_mutarotase-like"/>
</dbReference>
<sequence length="495" mass="55696">MSEKIPEPESGSGDTSFKVAEKLPEPDVPKIPDVELIVDGFGFMPKQGYRGERRRSSAFRATKLGPKKEPKHDDMEEEDQTSSCASSTNVDIVRRYTWKTKNRMLVQVITYGATITNITVPDKKGVPDDILAGFDTLEEYFQARNPYFGATIGRNANMIRDATMVVRPSGRMYMLSSNKGPHHYHGGHVGFDKVNWRSHVHGLKVIMSHVSERFHEGYPGTVMAQVSFEVTCDNTLKIEMKCTTSEPTIINLSNSPYFNLAGHHAGSEAMVDHIFTINADKYTATDEHGFVTGERKVVGGTAYDFRIPRLLKVMLAKIPMGGYDINFCTTRGTDQDLAFQARVLHPLTGRVLEVYSNQPGMQFYTGNLLPDPDRIVEEVDLEEELDEEQKDHKDEKSRGESTDAEEMGSEASSKSSDKGEEAEEEEREGRKRVGYVPLLGKQGTVYKRHGLFCLMPQNYPDAVNNKNFPTPVIYPGQQYVHKIQYKFGILIGRYI</sequence>
<accession>A0AAD7Z3V6</accession>
<evidence type="ECO:0000256" key="4">
    <source>
        <dbReference type="ARBA" id="ARBA00021023"/>
    </source>
</evidence>
<dbReference type="SUPFAM" id="SSF74650">
    <property type="entry name" value="Galactose mutarotase-like"/>
    <property type="match status" value="1"/>
</dbReference>
<evidence type="ECO:0000256" key="8">
    <source>
        <dbReference type="ARBA" id="ARBA00045743"/>
    </source>
</evidence>
<dbReference type="GO" id="GO:0006006">
    <property type="term" value="P:glucose metabolic process"/>
    <property type="evidence" value="ECO:0007669"/>
    <property type="project" value="TreeGrafter"/>
</dbReference>
<evidence type="ECO:0000313" key="11">
    <source>
        <dbReference type="Proteomes" id="UP001231518"/>
    </source>
</evidence>
<dbReference type="PANTHER" id="PTHR10091">
    <property type="entry name" value="ALDOSE-1-EPIMERASE"/>
    <property type="match status" value="1"/>
</dbReference>
<organism evidence="10 11">
    <name type="scientific">Mythimna separata</name>
    <name type="common">Oriental armyworm</name>
    <name type="synonym">Pseudaletia separata</name>
    <dbReference type="NCBI Taxonomy" id="271217"/>
    <lineage>
        <taxon>Eukaryota</taxon>
        <taxon>Metazoa</taxon>
        <taxon>Ecdysozoa</taxon>
        <taxon>Arthropoda</taxon>
        <taxon>Hexapoda</taxon>
        <taxon>Insecta</taxon>
        <taxon>Pterygota</taxon>
        <taxon>Neoptera</taxon>
        <taxon>Endopterygota</taxon>
        <taxon>Lepidoptera</taxon>
        <taxon>Glossata</taxon>
        <taxon>Ditrysia</taxon>
        <taxon>Noctuoidea</taxon>
        <taxon>Noctuidae</taxon>
        <taxon>Noctuinae</taxon>
        <taxon>Hadenini</taxon>
        <taxon>Mythimna</taxon>
    </lineage>
</organism>
<protein>
    <recommendedName>
        <fullName evidence="4">Galactose mutarotase</fullName>
    </recommendedName>
    <alternativeName>
        <fullName evidence="7">Aldose 1-epimerase</fullName>
    </alternativeName>
</protein>